<gene>
    <name evidence="1" type="ORF">E1267_00930</name>
</gene>
<dbReference type="AlphaFoldDB" id="A0A4R4NPP2"/>
<proteinExistence type="predicted"/>
<dbReference type="RefSeq" id="WP_132328638.1">
    <property type="nucleotide sequence ID" value="NZ_SMJZ01000002.1"/>
</dbReference>
<dbReference type="Proteomes" id="UP000295157">
    <property type="component" value="Unassembled WGS sequence"/>
</dbReference>
<evidence type="ECO:0000313" key="1">
    <source>
        <dbReference type="EMBL" id="TDC11265.1"/>
    </source>
</evidence>
<dbReference type="OrthoDB" id="4243321at2"/>
<accession>A0A4R4NPP2</accession>
<protein>
    <submittedName>
        <fullName evidence="1">Insertion element protein</fullName>
    </submittedName>
</protein>
<comment type="caution">
    <text evidence="1">The sequence shown here is derived from an EMBL/GenBank/DDBJ whole genome shotgun (WGS) entry which is preliminary data.</text>
</comment>
<organism evidence="1 2">
    <name type="scientific">Nonomuraea longispora</name>
    <dbReference type="NCBI Taxonomy" id="1848320"/>
    <lineage>
        <taxon>Bacteria</taxon>
        <taxon>Bacillati</taxon>
        <taxon>Actinomycetota</taxon>
        <taxon>Actinomycetes</taxon>
        <taxon>Streptosporangiales</taxon>
        <taxon>Streptosporangiaceae</taxon>
        <taxon>Nonomuraea</taxon>
    </lineage>
</organism>
<dbReference type="EMBL" id="SMJZ01000002">
    <property type="protein sequence ID" value="TDC11265.1"/>
    <property type="molecule type" value="Genomic_DNA"/>
</dbReference>
<name>A0A4R4NPP2_9ACTN</name>
<reference evidence="1 2" key="1">
    <citation type="submission" date="2019-02" db="EMBL/GenBank/DDBJ databases">
        <title>Draft genome sequences of novel Actinobacteria.</title>
        <authorList>
            <person name="Sahin N."/>
            <person name="Ay H."/>
            <person name="Saygin H."/>
        </authorList>
    </citation>
    <scope>NUCLEOTIDE SEQUENCE [LARGE SCALE GENOMIC DNA]</scope>
    <source>
        <strain evidence="1 2">KC201</strain>
    </source>
</reference>
<evidence type="ECO:0000313" key="2">
    <source>
        <dbReference type="Proteomes" id="UP000295157"/>
    </source>
</evidence>
<keyword evidence="2" id="KW-1185">Reference proteome</keyword>
<sequence>MTTRAVPFHCPYCGDEDLEPYEGELDSAGHGTGGSWYCRACARAFKLKFLGIGVRI</sequence>